<sequence length="154" mass="17498">MDATEEKALSDIEQYGLHILHVLEEEDLPPFTYSIGIEQTIGHAELIVIGLQPELAQFMVNECYAKLQSGELIEPGDSVSGLLEGFDCKIVEFPKDAYKAYLGWALWLYKGANFRAYQIVYPNTSGVWPWENEADDWFKRWQPIPGAAPCDQVR</sequence>
<organism evidence="1 2">
    <name type="scientific">Chitiniphilus shinanonensis</name>
    <dbReference type="NCBI Taxonomy" id="553088"/>
    <lineage>
        <taxon>Bacteria</taxon>
        <taxon>Pseudomonadati</taxon>
        <taxon>Pseudomonadota</taxon>
        <taxon>Betaproteobacteria</taxon>
        <taxon>Neisseriales</taxon>
        <taxon>Chitinibacteraceae</taxon>
        <taxon>Chitiniphilus</taxon>
    </lineage>
</organism>
<dbReference type="Pfam" id="PF14081">
    <property type="entry name" value="DUF4262"/>
    <property type="match status" value="1"/>
</dbReference>
<dbReference type="RefSeq" id="WP_018746903.1">
    <property type="nucleotide sequence ID" value="NZ_BSOZ01000030.1"/>
</dbReference>
<accession>A0ABQ6BSJ5</accession>
<dbReference type="InterPro" id="IPR025358">
    <property type="entry name" value="DUF4262"/>
</dbReference>
<name>A0ABQ6BSJ5_9NEIS</name>
<dbReference type="EMBL" id="BSOZ01000030">
    <property type="protein sequence ID" value="GLS04965.1"/>
    <property type="molecule type" value="Genomic_DNA"/>
</dbReference>
<evidence type="ECO:0000313" key="2">
    <source>
        <dbReference type="Proteomes" id="UP001156836"/>
    </source>
</evidence>
<proteinExistence type="predicted"/>
<gene>
    <name evidence="1" type="ORF">GCM10007860_21140</name>
</gene>
<evidence type="ECO:0008006" key="3">
    <source>
        <dbReference type="Google" id="ProtNLM"/>
    </source>
</evidence>
<protein>
    <recommendedName>
        <fullName evidence="3">DUF4262 domain-containing protein</fullName>
    </recommendedName>
</protein>
<comment type="caution">
    <text evidence="1">The sequence shown here is derived from an EMBL/GenBank/DDBJ whole genome shotgun (WGS) entry which is preliminary data.</text>
</comment>
<reference evidence="2" key="1">
    <citation type="journal article" date="2019" name="Int. J. Syst. Evol. Microbiol.">
        <title>The Global Catalogue of Microorganisms (GCM) 10K type strain sequencing project: providing services to taxonomists for standard genome sequencing and annotation.</title>
        <authorList>
            <consortium name="The Broad Institute Genomics Platform"/>
            <consortium name="The Broad Institute Genome Sequencing Center for Infectious Disease"/>
            <person name="Wu L."/>
            <person name="Ma J."/>
        </authorList>
    </citation>
    <scope>NUCLEOTIDE SEQUENCE [LARGE SCALE GENOMIC DNA]</scope>
    <source>
        <strain evidence="2">NBRC 104970</strain>
    </source>
</reference>
<dbReference type="Proteomes" id="UP001156836">
    <property type="component" value="Unassembled WGS sequence"/>
</dbReference>
<keyword evidence="2" id="KW-1185">Reference proteome</keyword>
<evidence type="ECO:0000313" key="1">
    <source>
        <dbReference type="EMBL" id="GLS04965.1"/>
    </source>
</evidence>